<dbReference type="AlphaFoldDB" id="A0A9P7FN28"/>
<proteinExistence type="predicted"/>
<sequence length="176" mass="19882">RQGKVIMLLRDGLEPRRQTYHNEIPKPLTENGSTRPNRRRTHAHATIDSVNATLPSIVFGVVGDQRCIPTRLPTIDAYPSQSAPVLYSANTPKGTHHRVPHAQRQHARKLHQHRRALKPHGPRAPREQVKVAQDRRAPIPVVQKLVHEDVDRRAEGVDRKVADVLGEREQRKGGAE</sequence>
<feature type="region of interest" description="Disordered" evidence="1">
    <location>
        <begin position="17"/>
        <end position="40"/>
    </location>
</feature>
<evidence type="ECO:0000256" key="1">
    <source>
        <dbReference type="SAM" id="MobiDB-lite"/>
    </source>
</evidence>
<gene>
    <name evidence="2" type="ORF">H0H81_003899</name>
</gene>
<evidence type="ECO:0000313" key="2">
    <source>
        <dbReference type="EMBL" id="KAG5634010.1"/>
    </source>
</evidence>
<dbReference type="Proteomes" id="UP000717328">
    <property type="component" value="Unassembled WGS sequence"/>
</dbReference>
<comment type="caution">
    <text evidence="2">The sequence shown here is derived from an EMBL/GenBank/DDBJ whole genome shotgun (WGS) entry which is preliminary data.</text>
</comment>
<name>A0A9P7FN28_9AGAR</name>
<reference evidence="2" key="2">
    <citation type="submission" date="2021-10" db="EMBL/GenBank/DDBJ databases">
        <title>Phylogenomics reveals ancestral predisposition of the termite-cultivated fungus Termitomyces towards a domesticated lifestyle.</title>
        <authorList>
            <person name="Auxier B."/>
            <person name="Grum-Grzhimaylo A."/>
            <person name="Cardenas M.E."/>
            <person name="Lodge J.D."/>
            <person name="Laessoe T."/>
            <person name="Pedersen O."/>
            <person name="Smith M.E."/>
            <person name="Kuyper T.W."/>
            <person name="Franco-Molano E.A."/>
            <person name="Baroni T.J."/>
            <person name="Aanen D.K."/>
        </authorList>
    </citation>
    <scope>NUCLEOTIDE SEQUENCE</scope>
    <source>
        <strain evidence="2">D49</strain>
    </source>
</reference>
<feature type="region of interest" description="Disordered" evidence="1">
    <location>
        <begin position="115"/>
        <end position="136"/>
    </location>
</feature>
<protein>
    <submittedName>
        <fullName evidence="2">Uncharacterized protein</fullName>
    </submittedName>
</protein>
<feature type="non-terminal residue" evidence="2">
    <location>
        <position position="176"/>
    </location>
</feature>
<keyword evidence="3" id="KW-1185">Reference proteome</keyword>
<accession>A0A9P7FN28</accession>
<dbReference type="EMBL" id="JABCKI010006728">
    <property type="protein sequence ID" value="KAG5634010.1"/>
    <property type="molecule type" value="Genomic_DNA"/>
</dbReference>
<evidence type="ECO:0000313" key="3">
    <source>
        <dbReference type="Proteomes" id="UP000717328"/>
    </source>
</evidence>
<organism evidence="2 3">
    <name type="scientific">Sphagnurus paluster</name>
    <dbReference type="NCBI Taxonomy" id="117069"/>
    <lineage>
        <taxon>Eukaryota</taxon>
        <taxon>Fungi</taxon>
        <taxon>Dikarya</taxon>
        <taxon>Basidiomycota</taxon>
        <taxon>Agaricomycotina</taxon>
        <taxon>Agaricomycetes</taxon>
        <taxon>Agaricomycetidae</taxon>
        <taxon>Agaricales</taxon>
        <taxon>Tricholomatineae</taxon>
        <taxon>Lyophyllaceae</taxon>
        <taxon>Sphagnurus</taxon>
    </lineage>
</organism>
<feature type="compositionally biased region" description="Basic and acidic residues" evidence="1">
    <location>
        <begin position="124"/>
        <end position="136"/>
    </location>
</feature>
<reference evidence="2" key="1">
    <citation type="submission" date="2021-02" db="EMBL/GenBank/DDBJ databases">
        <authorList>
            <person name="Nieuwenhuis M."/>
            <person name="Van De Peppel L.J.J."/>
        </authorList>
    </citation>
    <scope>NUCLEOTIDE SEQUENCE</scope>
    <source>
        <strain evidence="2">D49</strain>
    </source>
</reference>